<dbReference type="EMBL" id="DOGS01000019">
    <property type="protein sequence ID" value="HBQ47414.1"/>
    <property type="molecule type" value="Genomic_DNA"/>
</dbReference>
<organism evidence="5 7">
    <name type="scientific">Hyphomonas atlantica</name>
    <dbReference type="NCBI Taxonomy" id="1280948"/>
    <lineage>
        <taxon>Bacteria</taxon>
        <taxon>Pseudomonadati</taxon>
        <taxon>Pseudomonadota</taxon>
        <taxon>Alphaproteobacteria</taxon>
        <taxon>Hyphomonadales</taxon>
        <taxon>Hyphomonadaceae</taxon>
        <taxon>Hyphomonas</taxon>
    </lineage>
</organism>
<name>A0A356W1D7_9PROT</name>
<dbReference type="RefSeq" id="WP_348762891.1">
    <property type="nucleotide sequence ID" value="NZ_CAXEMP010000075.1"/>
</dbReference>
<dbReference type="AlphaFoldDB" id="A0A356W1D7"/>
<gene>
    <name evidence="4" type="ORF">DCG65_07195</name>
    <name evidence="5" type="ORF">DD728_00775</name>
</gene>
<keyword evidence="2" id="KW-0732">Signal</keyword>
<accession>A0A356W1D7</accession>
<feature type="chain" id="PRO_5033352071" evidence="2">
    <location>
        <begin position="22"/>
        <end position="109"/>
    </location>
</feature>
<dbReference type="InterPro" id="IPR047773">
    <property type="entry name" value="YHYH_dom_bact"/>
</dbReference>
<sequence length="109" mass="11451">MRRLLPAILLMLLPTTGEALAHGGGLNAQGCHTNRKTGDYHCHGKTSSSSATPAPRPQRATTNTLPPAPQVRAFRNCSEARAAGAAPVRRGDPGYGPHLDRDNDGIGCE</sequence>
<proteinExistence type="predicted"/>
<evidence type="ECO:0000313" key="4">
    <source>
        <dbReference type="EMBL" id="HAE94329.1"/>
    </source>
</evidence>
<evidence type="ECO:0000256" key="2">
    <source>
        <dbReference type="SAM" id="SignalP"/>
    </source>
</evidence>
<dbReference type="NCBIfam" id="NF033223">
    <property type="entry name" value="YHYH_alt"/>
    <property type="match status" value="1"/>
</dbReference>
<comment type="caution">
    <text evidence="5">The sequence shown here is derived from an EMBL/GenBank/DDBJ whole genome shotgun (WGS) entry which is preliminary data.</text>
</comment>
<dbReference type="Proteomes" id="UP000259173">
    <property type="component" value="Unassembled WGS sequence"/>
</dbReference>
<feature type="domain" description="Excalibur calcium-binding" evidence="3">
    <location>
        <begin position="73"/>
        <end position="109"/>
    </location>
</feature>
<dbReference type="Proteomes" id="UP000263957">
    <property type="component" value="Unassembled WGS sequence"/>
</dbReference>
<dbReference type="InterPro" id="IPR008613">
    <property type="entry name" value="Excalibur_Ca-bd_domain"/>
</dbReference>
<feature type="compositionally biased region" description="Basic and acidic residues" evidence="1">
    <location>
        <begin position="98"/>
        <end position="109"/>
    </location>
</feature>
<dbReference type="Pfam" id="PF05901">
    <property type="entry name" value="Excalibur"/>
    <property type="match status" value="1"/>
</dbReference>
<evidence type="ECO:0000313" key="6">
    <source>
        <dbReference type="Proteomes" id="UP000259173"/>
    </source>
</evidence>
<feature type="compositionally biased region" description="Low complexity" evidence="1">
    <location>
        <begin position="46"/>
        <end position="62"/>
    </location>
</feature>
<feature type="signal peptide" evidence="2">
    <location>
        <begin position="1"/>
        <end position="21"/>
    </location>
</feature>
<dbReference type="SMART" id="SM00894">
    <property type="entry name" value="Excalibur"/>
    <property type="match status" value="1"/>
</dbReference>
<evidence type="ECO:0000256" key="1">
    <source>
        <dbReference type="SAM" id="MobiDB-lite"/>
    </source>
</evidence>
<reference evidence="6 7" key="1">
    <citation type="journal article" date="2018" name="Nat. Biotechnol.">
        <title>A standardized bacterial taxonomy based on genome phylogeny substantially revises the tree of life.</title>
        <authorList>
            <person name="Parks D.H."/>
            <person name="Chuvochina M."/>
            <person name="Waite D.W."/>
            <person name="Rinke C."/>
            <person name="Skarshewski A."/>
            <person name="Chaumeil P.A."/>
            <person name="Hugenholtz P."/>
        </authorList>
    </citation>
    <scope>NUCLEOTIDE SEQUENCE [LARGE SCALE GENOMIC DNA]</scope>
    <source>
        <strain evidence="5">UBA10378</strain>
        <strain evidence="4">UBA8557</strain>
    </source>
</reference>
<evidence type="ECO:0000259" key="3">
    <source>
        <dbReference type="SMART" id="SM00894"/>
    </source>
</evidence>
<evidence type="ECO:0000313" key="5">
    <source>
        <dbReference type="EMBL" id="HBQ47414.1"/>
    </source>
</evidence>
<protein>
    <submittedName>
        <fullName evidence="5">YHYH domain-containing protein</fullName>
    </submittedName>
</protein>
<dbReference type="EMBL" id="DMBR01000215">
    <property type="protein sequence ID" value="HAE94329.1"/>
    <property type="molecule type" value="Genomic_DNA"/>
</dbReference>
<feature type="region of interest" description="Disordered" evidence="1">
    <location>
        <begin position="29"/>
        <end position="109"/>
    </location>
</feature>
<evidence type="ECO:0000313" key="7">
    <source>
        <dbReference type="Proteomes" id="UP000263957"/>
    </source>
</evidence>